<dbReference type="GO" id="GO:0005634">
    <property type="term" value="C:nucleus"/>
    <property type="evidence" value="ECO:0007669"/>
    <property type="project" value="TreeGrafter"/>
</dbReference>
<gene>
    <name evidence="4" type="ORF">RS030_4522</name>
</gene>
<accession>A0AAV9XWN5</accession>
<dbReference type="Gene3D" id="3.30.420.40">
    <property type="match status" value="1"/>
</dbReference>
<dbReference type="GO" id="GO:0005829">
    <property type="term" value="C:cytosol"/>
    <property type="evidence" value="ECO:0007669"/>
    <property type="project" value="TreeGrafter"/>
</dbReference>
<name>A0AAV9XWN5_9CRYT</name>
<dbReference type="Proteomes" id="UP001311799">
    <property type="component" value="Unassembled WGS sequence"/>
</dbReference>
<protein>
    <submittedName>
        <fullName evidence="4">Uncharacterized protein</fullName>
    </submittedName>
</protein>
<keyword evidence="2" id="KW-0067">ATP-binding</keyword>
<evidence type="ECO:0000256" key="2">
    <source>
        <dbReference type="ARBA" id="ARBA00022840"/>
    </source>
</evidence>
<evidence type="ECO:0000256" key="3">
    <source>
        <dbReference type="ARBA" id="ARBA00022993"/>
    </source>
</evidence>
<dbReference type="Pfam" id="PF03630">
    <property type="entry name" value="Fumble"/>
    <property type="match status" value="1"/>
</dbReference>
<dbReference type="GO" id="GO:0005524">
    <property type="term" value="F:ATP binding"/>
    <property type="evidence" value="ECO:0007669"/>
    <property type="project" value="UniProtKB-KW"/>
</dbReference>
<reference evidence="4 5" key="1">
    <citation type="submission" date="2023-10" db="EMBL/GenBank/DDBJ databases">
        <title>Comparative genomics analysis reveals potential genetic determinants of host preference in Cryptosporidium xiaoi.</title>
        <authorList>
            <person name="Xiao L."/>
            <person name="Li J."/>
        </authorList>
    </citation>
    <scope>NUCLEOTIDE SEQUENCE [LARGE SCALE GENOMIC DNA]</scope>
    <source>
        <strain evidence="4 5">52996</strain>
    </source>
</reference>
<dbReference type="SUPFAM" id="SSF53067">
    <property type="entry name" value="Actin-like ATPase domain"/>
    <property type="match status" value="1"/>
</dbReference>
<comment type="caution">
    <text evidence="4">The sequence shown here is derived from an EMBL/GenBank/DDBJ whole genome shotgun (WGS) entry which is preliminary data.</text>
</comment>
<dbReference type="InterPro" id="IPR004567">
    <property type="entry name" value="Type_II_PanK"/>
</dbReference>
<organism evidence="4 5">
    <name type="scientific">Cryptosporidium xiaoi</name>
    <dbReference type="NCBI Taxonomy" id="659607"/>
    <lineage>
        <taxon>Eukaryota</taxon>
        <taxon>Sar</taxon>
        <taxon>Alveolata</taxon>
        <taxon>Apicomplexa</taxon>
        <taxon>Conoidasida</taxon>
        <taxon>Coccidia</taxon>
        <taxon>Eucoccidiorida</taxon>
        <taxon>Eimeriorina</taxon>
        <taxon>Cryptosporidiidae</taxon>
        <taxon>Cryptosporidium</taxon>
    </lineage>
</organism>
<evidence type="ECO:0000256" key="1">
    <source>
        <dbReference type="ARBA" id="ARBA00022741"/>
    </source>
</evidence>
<keyword evidence="1" id="KW-0547">Nucleotide-binding</keyword>
<sequence>MGNLICTEFLLYKKVDICLVVDNNDNLELLNNIMEDDMFSDKISVLERKNKDLKNCEDGFGKKIVFARLEIDDFKILFENYIKDNKNMFLRVVGNGVGNEVNIKNLIKTYHGINIESLVDRLIISNSVIDSKNIINSMVQLIKNYDINDYLECYITNSEFKRTLGYYNCLDNCDIYKKNLNDDKLQVNNVTFINIEKESTKYYHINSTEDNKLELMGVLDIGEYTFLGLYRTIDANISLNLSDITDSIQEGNIEICDLLVKDIYGQSYMEANLNENVVASSLGKLQFINSEQKSSISSKDLLKSITILLSTSIIQKGLIHSQITNKKNIIISGFVTNFPKIMASIYNTLRVLSNNEINVYFLKSEINLSLIDI</sequence>
<dbReference type="InterPro" id="IPR043129">
    <property type="entry name" value="ATPase_NBD"/>
</dbReference>
<dbReference type="EMBL" id="JAWDEY010000032">
    <property type="protein sequence ID" value="KAK6588499.1"/>
    <property type="molecule type" value="Genomic_DNA"/>
</dbReference>
<evidence type="ECO:0000313" key="4">
    <source>
        <dbReference type="EMBL" id="KAK6588499.1"/>
    </source>
</evidence>
<dbReference type="AlphaFoldDB" id="A0AAV9XWN5"/>
<keyword evidence="5" id="KW-1185">Reference proteome</keyword>
<dbReference type="GO" id="GO:0015937">
    <property type="term" value="P:coenzyme A biosynthetic process"/>
    <property type="evidence" value="ECO:0007669"/>
    <property type="project" value="UniProtKB-KW"/>
</dbReference>
<evidence type="ECO:0000313" key="5">
    <source>
        <dbReference type="Proteomes" id="UP001311799"/>
    </source>
</evidence>
<keyword evidence="3" id="KW-0173">Coenzyme A biosynthesis</keyword>
<dbReference type="GO" id="GO:0004594">
    <property type="term" value="F:pantothenate kinase activity"/>
    <property type="evidence" value="ECO:0007669"/>
    <property type="project" value="TreeGrafter"/>
</dbReference>
<dbReference type="PANTHER" id="PTHR12280">
    <property type="entry name" value="PANTOTHENATE KINASE"/>
    <property type="match status" value="1"/>
</dbReference>
<dbReference type="PANTHER" id="PTHR12280:SF20">
    <property type="entry name" value="4'-PHOSPHOPANTETHEINE PHOSPHATASE"/>
    <property type="match status" value="1"/>
</dbReference>
<proteinExistence type="predicted"/>